<dbReference type="RefSeq" id="WP_182341181.1">
    <property type="nucleotide sequence ID" value="NZ_JACGXS010000012.1"/>
</dbReference>
<dbReference type="Proteomes" id="UP000547058">
    <property type="component" value="Unassembled WGS sequence"/>
</dbReference>
<dbReference type="SUPFAM" id="SSF89733">
    <property type="entry name" value="L-sulfolactate dehydrogenase-like"/>
    <property type="match status" value="1"/>
</dbReference>
<dbReference type="PANTHER" id="PTHR11091:SF0">
    <property type="entry name" value="MALATE DEHYDROGENASE"/>
    <property type="match status" value="1"/>
</dbReference>
<dbReference type="Gene3D" id="3.30.1370.60">
    <property type="entry name" value="Hypothetical oxidoreductase yiak, domain 2"/>
    <property type="match status" value="1"/>
</dbReference>
<dbReference type="InterPro" id="IPR036111">
    <property type="entry name" value="Mal/L-sulfo/L-lacto_DH-like_sf"/>
</dbReference>
<comment type="caution">
    <text evidence="3">The sequence shown here is derived from an EMBL/GenBank/DDBJ whole genome shotgun (WGS) entry which is preliminary data.</text>
</comment>
<sequence length="345" mass="36229">MTIQLTLADAHALVASILSRAGFSRAHARALASTIVAGERDGCASHGLYRTLVCVHSLRTGKVDGTALPTVHEQAPSIVRVDARGGYSLLAFEAGLPHLVEKAHRQGIAAMAINHCVHFSALWPEVERLAETGLVALACNPSHAWVAPAGGRAPLLGTNPFAFGWPRPDNHPYVFDFATSAVARGEIELRRRAGQLIPEGVAIDAAGHATTDPQAVVDGGAMLTFGGYKGSALSTMIELIAGPLIGDLTSMESLRHDGGAGASPYHGELVLALDPSRFIDGDPSSHMARAEALLEAFAPSGARLPSQRRYQARACSLADGIRIPKAQHAELVALRDDPRATVLPG</sequence>
<organism evidence="3 4">
    <name type="scientific">Stenotrophomonas tumulicola</name>
    <dbReference type="NCBI Taxonomy" id="1685415"/>
    <lineage>
        <taxon>Bacteria</taxon>
        <taxon>Pseudomonadati</taxon>
        <taxon>Pseudomonadota</taxon>
        <taxon>Gammaproteobacteria</taxon>
        <taxon>Lysobacterales</taxon>
        <taxon>Lysobacteraceae</taxon>
        <taxon>Stenotrophomonas</taxon>
    </lineage>
</organism>
<dbReference type="Pfam" id="PF02615">
    <property type="entry name" value="Ldh_2"/>
    <property type="match status" value="1"/>
</dbReference>
<name>A0A7W3FPT0_9GAMM</name>
<reference evidence="3 4" key="1">
    <citation type="submission" date="2020-08" db="EMBL/GenBank/DDBJ databases">
        <title>Stenotrophomonas tumulicola JCM 30961.</title>
        <authorList>
            <person name="Deng Y."/>
        </authorList>
    </citation>
    <scope>NUCLEOTIDE SEQUENCE [LARGE SCALE GENOMIC DNA]</scope>
    <source>
        <strain evidence="3 4">JCM 30961</strain>
    </source>
</reference>
<gene>
    <name evidence="3" type="ORF">H4O11_16945</name>
</gene>
<keyword evidence="2" id="KW-0560">Oxidoreductase</keyword>
<dbReference type="EMBL" id="JACGXS010000012">
    <property type="protein sequence ID" value="MBA8683489.1"/>
    <property type="molecule type" value="Genomic_DNA"/>
</dbReference>
<dbReference type="GO" id="GO:0016491">
    <property type="term" value="F:oxidoreductase activity"/>
    <property type="evidence" value="ECO:0007669"/>
    <property type="project" value="UniProtKB-KW"/>
</dbReference>
<protein>
    <submittedName>
        <fullName evidence="3">Ldh family oxidoreductase</fullName>
    </submittedName>
</protein>
<keyword evidence="4" id="KW-1185">Reference proteome</keyword>
<dbReference type="InterPro" id="IPR043143">
    <property type="entry name" value="Mal/L-sulf/L-lact_DH-like_NADP"/>
</dbReference>
<accession>A0A7W3FPT0</accession>
<evidence type="ECO:0000313" key="3">
    <source>
        <dbReference type="EMBL" id="MBA8683489.1"/>
    </source>
</evidence>
<dbReference type="Gene3D" id="1.10.1530.10">
    <property type="match status" value="1"/>
</dbReference>
<comment type="similarity">
    <text evidence="1">Belongs to the LDH2/MDH2 oxidoreductase family.</text>
</comment>
<evidence type="ECO:0000256" key="2">
    <source>
        <dbReference type="ARBA" id="ARBA00023002"/>
    </source>
</evidence>
<dbReference type="InterPro" id="IPR003767">
    <property type="entry name" value="Malate/L-lactate_DH-like"/>
</dbReference>
<dbReference type="AlphaFoldDB" id="A0A7W3FPT0"/>
<proteinExistence type="inferred from homology"/>
<dbReference type="InterPro" id="IPR043144">
    <property type="entry name" value="Mal/L-sulf/L-lact_DH-like_ah"/>
</dbReference>
<evidence type="ECO:0000313" key="4">
    <source>
        <dbReference type="Proteomes" id="UP000547058"/>
    </source>
</evidence>
<dbReference type="PANTHER" id="PTHR11091">
    <property type="entry name" value="OXIDOREDUCTASE-RELATED"/>
    <property type="match status" value="1"/>
</dbReference>
<evidence type="ECO:0000256" key="1">
    <source>
        <dbReference type="ARBA" id="ARBA00006056"/>
    </source>
</evidence>